<dbReference type="PROSITE" id="PS51387">
    <property type="entry name" value="FAD_PCMH"/>
    <property type="match status" value="2"/>
</dbReference>
<dbReference type="AlphaFoldDB" id="A0A455SS03"/>
<keyword evidence="4" id="KW-0274">FAD</keyword>
<dbReference type="Gene3D" id="3.30.465.10">
    <property type="match status" value="2"/>
</dbReference>
<evidence type="ECO:0000256" key="4">
    <source>
        <dbReference type="ARBA" id="ARBA00022827"/>
    </source>
</evidence>
<organism evidence="7">
    <name type="scientific">Thermosporothrix sp. COM3</name>
    <dbReference type="NCBI Taxonomy" id="2490863"/>
    <lineage>
        <taxon>Bacteria</taxon>
        <taxon>Bacillati</taxon>
        <taxon>Chloroflexota</taxon>
        <taxon>Ktedonobacteria</taxon>
        <taxon>Ktedonobacterales</taxon>
        <taxon>Thermosporotrichaceae</taxon>
        <taxon>Thermosporothrix</taxon>
    </lineage>
</organism>
<sequence>MLQEDALQALKALLPQGQVFTDRASLIAYEVDAGVDKGNPEGVVFPRTVEDVQRIVRWATEYHVPLIGRGAGTGLSGGAVADRGGVIVQFSYMNHIRDIDIYGRSIVVEPALINLHLDTAVSKFDLYFPPDPSSQRASTIGGNVSENSGGPHCFKYGVTTNYITGLQVVLADGKSVRIGGKAFDYPEYDLCGLLTGGEGTLGLLTGIYGRLIRKPPAVKTMLVVFDSVEQAGEAVSAIIAAGLVPATMEMMDQKISQIIEPFAQAGLPLDAEAILIIEVDGYPESLDAQIEEIVQILKAHGGSGIRVARNEEERTKIWLARKSAAGAVTRLSPSYYTVDVTVPRSKLAQTLAEVNQIIDHYGLRAGHLLHAGDGNLHPMILIPDPEDPELMKRIHQAGHDMVACCVRMGGSLSGEHGIGIEKRDYMPLMHSQAELMAMWDVKQAFDAQNIFNPGKIFPTPEKGEASPFTGYSSRYQTPLDETYQLKLSETGTFEPDSAEEAARGLLYLTNHDQRAHIGAPAYKQENDIQINTSALRGIREFAPDDLYITVGAGTPLKEVQDYLAQEQKWLALEAPWAEATLGGLIAANINSPLRMRYGAIREQVLCTTVALADGRVIRTGRPIVKNVAGYDLTKPFVGSYGTLGLLCDVTLKLTVPPRSRCTILIGLDDLHTGFEWGQKLLQRALNMSSLVLCKRVQASVSVPHGKYLLACTVEGHPGDVELEIQQAEHLLHEQGCEQITIQDALHGVDLWKTLLTTNEDTALQVRVGLPLIKLPAFVQKQSTLLEGVSFLADLASGLLYLTYTPETEAQTWLQAIRQEALTKEGYAIVTDGPLAIRQGLDPWGYIPEALSVMRALKARWDPQGILNNGMGFPSTLTSAH</sequence>
<evidence type="ECO:0000256" key="1">
    <source>
        <dbReference type="ARBA" id="ARBA00001974"/>
    </source>
</evidence>
<dbReference type="SUPFAM" id="SSF55103">
    <property type="entry name" value="FAD-linked oxidases, C-terminal domain"/>
    <property type="match status" value="2"/>
</dbReference>
<dbReference type="Gene3D" id="1.10.45.10">
    <property type="entry name" value="Vanillyl-alcohol Oxidase, Chain A, domain 4"/>
    <property type="match status" value="1"/>
</dbReference>
<dbReference type="GO" id="GO:0071949">
    <property type="term" value="F:FAD binding"/>
    <property type="evidence" value="ECO:0007669"/>
    <property type="project" value="InterPro"/>
</dbReference>
<dbReference type="InterPro" id="IPR016171">
    <property type="entry name" value="Vanillyl_alc_oxidase_C-sub2"/>
</dbReference>
<dbReference type="EMBL" id="AP019376">
    <property type="protein sequence ID" value="BBH89839.1"/>
    <property type="molecule type" value="Genomic_DNA"/>
</dbReference>
<dbReference type="Gene3D" id="3.30.70.2740">
    <property type="match status" value="1"/>
</dbReference>
<evidence type="ECO:0000259" key="6">
    <source>
        <dbReference type="PROSITE" id="PS51387"/>
    </source>
</evidence>
<dbReference type="SUPFAM" id="SSF56176">
    <property type="entry name" value="FAD-binding/transporter-associated domain-like"/>
    <property type="match status" value="2"/>
</dbReference>
<evidence type="ECO:0000313" key="7">
    <source>
        <dbReference type="EMBL" id="BBH89839.1"/>
    </source>
</evidence>
<dbReference type="FunFam" id="1.10.45.10:FF:000001">
    <property type="entry name" value="D-lactate dehydrogenase mitochondrial"/>
    <property type="match status" value="1"/>
</dbReference>
<name>A0A455SS03_9CHLR</name>
<comment type="similarity">
    <text evidence="2">Belongs to the FAD-binding oxidoreductase/transferase type 4 family.</text>
</comment>
<dbReference type="InterPro" id="IPR016169">
    <property type="entry name" value="FAD-bd_PCMH_sub2"/>
</dbReference>
<reference evidence="7" key="1">
    <citation type="submission" date="2018-12" db="EMBL/GenBank/DDBJ databases">
        <title>Novel natural products biosynthetic potential of the class Ktedonobacteria.</title>
        <authorList>
            <person name="Zheng Y."/>
            <person name="Saitou A."/>
            <person name="Wang C.M."/>
            <person name="Toyoda A."/>
            <person name="Minakuchi Y."/>
            <person name="Sekiguchi Y."/>
            <person name="Ueda K."/>
            <person name="Takano H."/>
            <person name="Sakai Y."/>
            <person name="Yokota A."/>
            <person name="Yabe S."/>
        </authorList>
    </citation>
    <scope>NUCLEOTIDE SEQUENCE</scope>
    <source>
        <strain evidence="7">COM3</strain>
    </source>
</reference>
<dbReference type="InterPro" id="IPR004113">
    <property type="entry name" value="FAD-bd_oxidored_4_C"/>
</dbReference>
<evidence type="ECO:0000256" key="5">
    <source>
        <dbReference type="ARBA" id="ARBA00023002"/>
    </source>
</evidence>
<dbReference type="Gene3D" id="3.30.70.2190">
    <property type="match status" value="1"/>
</dbReference>
<feature type="domain" description="FAD-binding PCMH-type" evidence="6">
    <location>
        <begin position="485"/>
        <end position="656"/>
    </location>
</feature>
<keyword evidence="3" id="KW-0285">Flavoprotein</keyword>
<keyword evidence="5" id="KW-0560">Oxidoreductase</keyword>
<dbReference type="PANTHER" id="PTHR42934">
    <property type="entry name" value="GLYCOLATE OXIDASE SUBUNIT GLCD"/>
    <property type="match status" value="1"/>
</dbReference>
<dbReference type="Pfam" id="PF02913">
    <property type="entry name" value="FAD-oxidase_C"/>
    <property type="match status" value="2"/>
</dbReference>
<gene>
    <name evidence="7" type="ORF">KTC_45900</name>
</gene>
<dbReference type="GO" id="GO:0016491">
    <property type="term" value="F:oxidoreductase activity"/>
    <property type="evidence" value="ECO:0007669"/>
    <property type="project" value="UniProtKB-KW"/>
</dbReference>
<feature type="domain" description="FAD-binding PCMH-type" evidence="6">
    <location>
        <begin position="36"/>
        <end position="214"/>
    </location>
</feature>
<evidence type="ECO:0000256" key="2">
    <source>
        <dbReference type="ARBA" id="ARBA00008000"/>
    </source>
</evidence>
<accession>A0A455SS03</accession>
<dbReference type="InterPro" id="IPR016164">
    <property type="entry name" value="FAD-linked_Oxase-like_C"/>
</dbReference>
<dbReference type="Pfam" id="PF01565">
    <property type="entry name" value="FAD_binding_4"/>
    <property type="match status" value="2"/>
</dbReference>
<dbReference type="InterPro" id="IPR006094">
    <property type="entry name" value="Oxid_FAD_bind_N"/>
</dbReference>
<dbReference type="InterPro" id="IPR016167">
    <property type="entry name" value="FAD-bd_PCMH_sub1"/>
</dbReference>
<dbReference type="PANTHER" id="PTHR42934:SF1">
    <property type="entry name" value="GLYCOLATE OXIDASE SUBUNIT GLCD"/>
    <property type="match status" value="1"/>
</dbReference>
<dbReference type="InterPro" id="IPR051914">
    <property type="entry name" value="FAD-linked_OxidoTrans_Type4"/>
</dbReference>
<protein>
    <submittedName>
        <fullName evidence="7">Lactate dehydrogenase</fullName>
    </submittedName>
</protein>
<comment type="cofactor">
    <cofactor evidence="1">
        <name>FAD</name>
        <dbReference type="ChEBI" id="CHEBI:57692"/>
    </cofactor>
</comment>
<dbReference type="InterPro" id="IPR016166">
    <property type="entry name" value="FAD-bd_PCMH"/>
</dbReference>
<dbReference type="InterPro" id="IPR036318">
    <property type="entry name" value="FAD-bd_PCMH-like_sf"/>
</dbReference>
<evidence type="ECO:0000256" key="3">
    <source>
        <dbReference type="ARBA" id="ARBA00022630"/>
    </source>
</evidence>
<proteinExistence type="inferred from homology"/>
<dbReference type="FunFam" id="3.30.70.2740:FF:000001">
    <property type="entry name" value="D-lactate dehydrogenase mitochondrial"/>
    <property type="match status" value="1"/>
</dbReference>
<dbReference type="Gene3D" id="3.30.43.10">
    <property type="entry name" value="Uridine Diphospho-n-acetylenolpyruvylglucosamine Reductase, domain 2"/>
    <property type="match status" value="1"/>
</dbReference>